<evidence type="ECO:0000256" key="1">
    <source>
        <dbReference type="SAM" id="Phobius"/>
    </source>
</evidence>
<gene>
    <name evidence="2" type="ORF">LCGC14_1932470</name>
</gene>
<evidence type="ECO:0000313" key="2">
    <source>
        <dbReference type="EMBL" id="KKL87665.1"/>
    </source>
</evidence>
<name>A0A0F9I1E5_9ZZZZ</name>
<feature type="transmembrane region" description="Helical" evidence="1">
    <location>
        <begin position="31"/>
        <end position="46"/>
    </location>
</feature>
<comment type="caution">
    <text evidence="2">The sequence shown here is derived from an EMBL/GenBank/DDBJ whole genome shotgun (WGS) entry which is preliminary data.</text>
</comment>
<dbReference type="AlphaFoldDB" id="A0A0F9I1E5"/>
<sequence length="50" mass="5676">MSKIKVGGVIMLLLGVFTVWAFANPLVAKWIVLGFFVLNFLTYLVMKEKE</sequence>
<protein>
    <submittedName>
        <fullName evidence="2">Uncharacterized protein</fullName>
    </submittedName>
</protein>
<keyword evidence="1" id="KW-0472">Membrane</keyword>
<keyword evidence="1" id="KW-1133">Transmembrane helix</keyword>
<dbReference type="EMBL" id="LAZR01020775">
    <property type="protein sequence ID" value="KKL87665.1"/>
    <property type="molecule type" value="Genomic_DNA"/>
</dbReference>
<proteinExistence type="predicted"/>
<reference evidence="2" key="1">
    <citation type="journal article" date="2015" name="Nature">
        <title>Complex archaea that bridge the gap between prokaryotes and eukaryotes.</title>
        <authorList>
            <person name="Spang A."/>
            <person name="Saw J.H."/>
            <person name="Jorgensen S.L."/>
            <person name="Zaremba-Niedzwiedzka K."/>
            <person name="Martijn J."/>
            <person name="Lind A.E."/>
            <person name="van Eijk R."/>
            <person name="Schleper C."/>
            <person name="Guy L."/>
            <person name="Ettema T.J."/>
        </authorList>
    </citation>
    <scope>NUCLEOTIDE SEQUENCE</scope>
</reference>
<organism evidence="2">
    <name type="scientific">marine sediment metagenome</name>
    <dbReference type="NCBI Taxonomy" id="412755"/>
    <lineage>
        <taxon>unclassified sequences</taxon>
        <taxon>metagenomes</taxon>
        <taxon>ecological metagenomes</taxon>
    </lineage>
</organism>
<accession>A0A0F9I1E5</accession>
<keyword evidence="1" id="KW-0812">Transmembrane</keyword>